<sequence>MATNESSIDMYAKGTQDIFWKTEEILGNSNTTAIDILKPALLNLSLHVVCKRIYWLPTGFVRLKLLESNYFQKLKQIFTSIVACGWNCCVKLTLLDTILCIGGHKLNCFAPEALIKQLKKFS</sequence>
<dbReference type="AlphaFoldDB" id="A0A1B0ATV5"/>
<proteinExistence type="predicted"/>
<evidence type="ECO:0000313" key="1">
    <source>
        <dbReference type="EnsemblMetazoa" id="GPPI008351-PA"/>
    </source>
</evidence>
<evidence type="ECO:0000313" key="2">
    <source>
        <dbReference type="Proteomes" id="UP000092460"/>
    </source>
</evidence>
<reference evidence="2" key="1">
    <citation type="submission" date="2015-01" db="EMBL/GenBank/DDBJ databases">
        <authorList>
            <person name="Aksoy S."/>
            <person name="Warren W."/>
            <person name="Wilson R.K."/>
        </authorList>
    </citation>
    <scope>NUCLEOTIDE SEQUENCE [LARGE SCALE GENOMIC DNA]</scope>
    <source>
        <strain evidence="2">IAEA</strain>
    </source>
</reference>
<accession>A0A1B0ATV5</accession>
<dbReference type="Proteomes" id="UP000092460">
    <property type="component" value="Unassembled WGS sequence"/>
</dbReference>
<keyword evidence="2" id="KW-1185">Reference proteome</keyword>
<dbReference type="VEuPathDB" id="VectorBase:GPPI008351"/>
<organism evidence="1 2">
    <name type="scientific">Glossina palpalis gambiensis</name>
    <dbReference type="NCBI Taxonomy" id="67801"/>
    <lineage>
        <taxon>Eukaryota</taxon>
        <taxon>Metazoa</taxon>
        <taxon>Ecdysozoa</taxon>
        <taxon>Arthropoda</taxon>
        <taxon>Hexapoda</taxon>
        <taxon>Insecta</taxon>
        <taxon>Pterygota</taxon>
        <taxon>Neoptera</taxon>
        <taxon>Endopterygota</taxon>
        <taxon>Diptera</taxon>
        <taxon>Brachycera</taxon>
        <taxon>Muscomorpha</taxon>
        <taxon>Hippoboscoidea</taxon>
        <taxon>Glossinidae</taxon>
        <taxon>Glossina</taxon>
    </lineage>
</organism>
<reference evidence="1" key="2">
    <citation type="submission" date="2020-05" db="UniProtKB">
        <authorList>
            <consortium name="EnsemblMetazoa"/>
        </authorList>
    </citation>
    <scope>IDENTIFICATION</scope>
    <source>
        <strain evidence="1">IAEA</strain>
    </source>
</reference>
<name>A0A1B0ATV5_9MUSC</name>
<dbReference type="EMBL" id="JXJN01003451">
    <property type="status" value="NOT_ANNOTATED_CDS"/>
    <property type="molecule type" value="Genomic_DNA"/>
</dbReference>
<protein>
    <submittedName>
        <fullName evidence="1">Uncharacterized protein</fullName>
    </submittedName>
</protein>
<dbReference type="EnsemblMetazoa" id="GPPI008351-RA">
    <property type="protein sequence ID" value="GPPI008351-PA"/>
    <property type="gene ID" value="GPPI008351"/>
</dbReference>